<sequence>MYLQPRTDDNALCPPGHVACGPGIVISDHTPGETQDETSQSQVEDSPSEQSDQAVGGEQFGKRTYAGIAILAIIIVLGVIIYGIFGKWPRRKLRRWRKQRRARKHPPRRMKNQAVQTSGDQLEEKGEEVRGNEDVDVEELEKQSEPGWWATSPRTTTTEKTHRLSLALGSPSLHLWTEKSELADAGRAQASSQSTGARNETGEAPGYNVGSQQEDIVQSRD</sequence>
<gene>
    <name evidence="3" type="ORF">OE88DRAFT_1730626</name>
</gene>
<evidence type="ECO:0000256" key="1">
    <source>
        <dbReference type="SAM" id="MobiDB-lite"/>
    </source>
</evidence>
<feature type="transmembrane region" description="Helical" evidence="2">
    <location>
        <begin position="65"/>
        <end position="85"/>
    </location>
</feature>
<feature type="region of interest" description="Disordered" evidence="1">
    <location>
        <begin position="23"/>
        <end position="55"/>
    </location>
</feature>
<reference evidence="3 4" key="1">
    <citation type="journal article" date="2019" name="Nat. Ecol. Evol.">
        <title>Megaphylogeny resolves global patterns of mushroom evolution.</title>
        <authorList>
            <person name="Varga T."/>
            <person name="Krizsan K."/>
            <person name="Foldi C."/>
            <person name="Dima B."/>
            <person name="Sanchez-Garcia M."/>
            <person name="Sanchez-Ramirez S."/>
            <person name="Szollosi G.J."/>
            <person name="Szarkandi J.G."/>
            <person name="Papp V."/>
            <person name="Albert L."/>
            <person name="Andreopoulos W."/>
            <person name="Angelini C."/>
            <person name="Antonin V."/>
            <person name="Barry K.W."/>
            <person name="Bougher N.L."/>
            <person name="Buchanan P."/>
            <person name="Buyck B."/>
            <person name="Bense V."/>
            <person name="Catcheside P."/>
            <person name="Chovatia M."/>
            <person name="Cooper J."/>
            <person name="Damon W."/>
            <person name="Desjardin D."/>
            <person name="Finy P."/>
            <person name="Geml J."/>
            <person name="Haridas S."/>
            <person name="Hughes K."/>
            <person name="Justo A."/>
            <person name="Karasinski D."/>
            <person name="Kautmanova I."/>
            <person name="Kiss B."/>
            <person name="Kocsube S."/>
            <person name="Kotiranta H."/>
            <person name="LaButti K.M."/>
            <person name="Lechner B.E."/>
            <person name="Liimatainen K."/>
            <person name="Lipzen A."/>
            <person name="Lukacs Z."/>
            <person name="Mihaltcheva S."/>
            <person name="Morgado L.N."/>
            <person name="Niskanen T."/>
            <person name="Noordeloos M.E."/>
            <person name="Ohm R.A."/>
            <person name="Ortiz-Santana B."/>
            <person name="Ovrebo C."/>
            <person name="Racz N."/>
            <person name="Riley R."/>
            <person name="Savchenko A."/>
            <person name="Shiryaev A."/>
            <person name="Soop K."/>
            <person name="Spirin V."/>
            <person name="Szebenyi C."/>
            <person name="Tomsovsky M."/>
            <person name="Tulloss R.E."/>
            <person name="Uehling J."/>
            <person name="Grigoriev I.V."/>
            <person name="Vagvolgyi C."/>
            <person name="Papp T."/>
            <person name="Martin F.M."/>
            <person name="Miettinen O."/>
            <person name="Hibbett D.S."/>
            <person name="Nagy L.G."/>
        </authorList>
    </citation>
    <scope>NUCLEOTIDE SEQUENCE [LARGE SCALE GENOMIC DNA]</scope>
    <source>
        <strain evidence="3 4">OMC1185</strain>
    </source>
</reference>
<dbReference type="EMBL" id="ML213503">
    <property type="protein sequence ID" value="TFK57232.1"/>
    <property type="molecule type" value="Genomic_DNA"/>
</dbReference>
<dbReference type="OrthoDB" id="3267256at2759"/>
<feature type="compositionally biased region" description="Polar residues" evidence="1">
    <location>
        <begin position="189"/>
        <end position="198"/>
    </location>
</feature>
<feature type="compositionally biased region" description="Polar residues" evidence="1">
    <location>
        <begin position="37"/>
        <end position="53"/>
    </location>
</feature>
<accession>A0A5C3NIL3</accession>
<feature type="region of interest" description="Disordered" evidence="1">
    <location>
        <begin position="179"/>
        <end position="221"/>
    </location>
</feature>
<keyword evidence="2" id="KW-1133">Transmembrane helix</keyword>
<feature type="compositionally biased region" description="Basic residues" evidence="1">
    <location>
        <begin position="95"/>
        <end position="111"/>
    </location>
</feature>
<evidence type="ECO:0000256" key="2">
    <source>
        <dbReference type="SAM" id="Phobius"/>
    </source>
</evidence>
<keyword evidence="2" id="KW-0472">Membrane</keyword>
<feature type="compositionally biased region" description="Basic and acidic residues" evidence="1">
    <location>
        <begin position="122"/>
        <end position="133"/>
    </location>
</feature>
<evidence type="ECO:0000313" key="4">
    <source>
        <dbReference type="Proteomes" id="UP000305948"/>
    </source>
</evidence>
<feature type="region of interest" description="Disordered" evidence="1">
    <location>
        <begin position="95"/>
        <end position="161"/>
    </location>
</feature>
<name>A0A5C3NIL3_9AGAM</name>
<dbReference type="Proteomes" id="UP000305948">
    <property type="component" value="Unassembled WGS sequence"/>
</dbReference>
<dbReference type="AlphaFoldDB" id="A0A5C3NIL3"/>
<feature type="compositionally biased region" description="Polar residues" evidence="1">
    <location>
        <begin position="209"/>
        <end position="221"/>
    </location>
</feature>
<keyword evidence="4" id="KW-1185">Reference proteome</keyword>
<proteinExistence type="predicted"/>
<keyword evidence="2" id="KW-0812">Transmembrane</keyword>
<organism evidence="3 4">
    <name type="scientific">Heliocybe sulcata</name>
    <dbReference type="NCBI Taxonomy" id="5364"/>
    <lineage>
        <taxon>Eukaryota</taxon>
        <taxon>Fungi</taxon>
        <taxon>Dikarya</taxon>
        <taxon>Basidiomycota</taxon>
        <taxon>Agaricomycotina</taxon>
        <taxon>Agaricomycetes</taxon>
        <taxon>Gloeophyllales</taxon>
        <taxon>Gloeophyllaceae</taxon>
        <taxon>Heliocybe</taxon>
    </lineage>
</organism>
<protein>
    <submittedName>
        <fullName evidence="3">Uncharacterized protein</fullName>
    </submittedName>
</protein>
<evidence type="ECO:0000313" key="3">
    <source>
        <dbReference type="EMBL" id="TFK57232.1"/>
    </source>
</evidence>